<evidence type="ECO:0000313" key="3">
    <source>
        <dbReference type="Proteomes" id="UP000270094"/>
    </source>
</evidence>
<feature type="region of interest" description="Disordered" evidence="1">
    <location>
        <begin position="80"/>
        <end position="100"/>
    </location>
</feature>
<protein>
    <submittedName>
        <fullName evidence="2">Uncharacterized protein</fullName>
    </submittedName>
</protein>
<organism evidence="2 3">
    <name type="scientific">Strongylus vulgaris</name>
    <name type="common">Blood worm</name>
    <dbReference type="NCBI Taxonomy" id="40348"/>
    <lineage>
        <taxon>Eukaryota</taxon>
        <taxon>Metazoa</taxon>
        <taxon>Ecdysozoa</taxon>
        <taxon>Nematoda</taxon>
        <taxon>Chromadorea</taxon>
        <taxon>Rhabditida</taxon>
        <taxon>Rhabditina</taxon>
        <taxon>Rhabditomorpha</taxon>
        <taxon>Strongyloidea</taxon>
        <taxon>Strongylidae</taxon>
        <taxon>Strongylus</taxon>
    </lineage>
</organism>
<keyword evidence="3" id="KW-1185">Reference proteome</keyword>
<gene>
    <name evidence="2" type="ORF">SVUK_LOCUS9156</name>
</gene>
<sequence>MAIQHGIYVEYKAGNQLGMTPESNASLQDIAAKYPDTRTAVARDTDNALWLRYGILQPRSHFEMQLNLAKRGIKVIGLERKENGTPSSSSQSTPRAVHRTPVTVRRTAFTLNESTPPTGIDKRDNPVPVPASALAQGINQHYIKPFVLVNVSGFLV</sequence>
<dbReference type="OrthoDB" id="10573549at2759"/>
<dbReference type="Proteomes" id="UP000270094">
    <property type="component" value="Unassembled WGS sequence"/>
</dbReference>
<feature type="compositionally biased region" description="Polar residues" evidence="1">
    <location>
        <begin position="84"/>
        <end position="94"/>
    </location>
</feature>
<name>A0A3P7L4Q0_STRVU</name>
<dbReference type="AlphaFoldDB" id="A0A3P7L4Q0"/>
<proteinExistence type="predicted"/>
<evidence type="ECO:0000256" key="1">
    <source>
        <dbReference type="SAM" id="MobiDB-lite"/>
    </source>
</evidence>
<reference evidence="2 3" key="1">
    <citation type="submission" date="2018-11" db="EMBL/GenBank/DDBJ databases">
        <authorList>
            <consortium name="Pathogen Informatics"/>
        </authorList>
    </citation>
    <scope>NUCLEOTIDE SEQUENCE [LARGE SCALE GENOMIC DNA]</scope>
</reference>
<evidence type="ECO:0000313" key="2">
    <source>
        <dbReference type="EMBL" id="VDM74158.1"/>
    </source>
</evidence>
<dbReference type="EMBL" id="UYYB01034445">
    <property type="protein sequence ID" value="VDM74158.1"/>
    <property type="molecule type" value="Genomic_DNA"/>
</dbReference>
<accession>A0A3P7L4Q0</accession>